<proteinExistence type="predicted"/>
<reference evidence="3" key="1">
    <citation type="submission" date="2024-06" db="EMBL/GenBank/DDBJ databases">
        <authorList>
            <person name="Ryan C."/>
        </authorList>
    </citation>
    <scope>NUCLEOTIDE SEQUENCE [LARGE SCALE GENOMIC DNA]</scope>
</reference>
<dbReference type="PANTHER" id="PTHR33377">
    <property type="entry name" value="OS10G0134700 PROTEIN-RELATED"/>
    <property type="match status" value="1"/>
</dbReference>
<dbReference type="Pfam" id="PF00931">
    <property type="entry name" value="NB-ARC"/>
    <property type="match status" value="1"/>
</dbReference>
<accession>A0ABC9FKL2</accession>
<evidence type="ECO:0000313" key="2">
    <source>
        <dbReference type="EMBL" id="CAL5077318.1"/>
    </source>
</evidence>
<name>A0ABC9FKL2_9POAL</name>
<evidence type="ECO:0000259" key="1">
    <source>
        <dbReference type="Pfam" id="PF00931"/>
    </source>
</evidence>
<gene>
    <name evidence="2" type="ORF">URODEC1_LOCUS106593</name>
</gene>
<sequence length="492" mass="56140">MESFLSAVLGELMTRSINFIINKCFNPPVIAVEDSLQRALLRAEVIIEEAMGIHITNQAMRQLLGMLIDAMHRGYYTLDTFRYEPQYAEDAKDQAVSHFVFLSKLNSATGPYFSSTSARNMGPLREALGRLTSVIVDVDELVVFLMSYPRLHRQPYSMHILLSNCMFGRQMEVEHVINFLLHKQPHGSEGLEVLPIIGPARIGKSTLVAHVCKDERIRDHFSKLLFLHDHEFTDDKLAFREGCGMKDQNSVSKSNMGKGLLVVLELAGDLNEDAWNKLYHACKQCVPSGCKIIITSRSDKVVKLGTTQPLTLKYLSHEVYWYFFKTLTFGSIDPETHPRLTQLAMEIARMQSGSLNGAYITSSLLRDNFDIHFWCKVLSFLRGFVQNYLSKFGENPFDLLNQNRPVQLGRMAVPSEVFMICHQYQRSSQEEVPDIRIQDVIYGCVKTRGKFEALVWRSQIPPYYSYVHTCEIRELKTTGAKRKRSMKGGNKS</sequence>
<protein>
    <recommendedName>
        <fullName evidence="1">NB-ARC domain-containing protein</fullName>
    </recommendedName>
</protein>
<dbReference type="SUPFAM" id="SSF52540">
    <property type="entry name" value="P-loop containing nucleoside triphosphate hydrolases"/>
    <property type="match status" value="1"/>
</dbReference>
<organism evidence="2 3">
    <name type="scientific">Urochloa decumbens</name>
    <dbReference type="NCBI Taxonomy" id="240449"/>
    <lineage>
        <taxon>Eukaryota</taxon>
        <taxon>Viridiplantae</taxon>
        <taxon>Streptophyta</taxon>
        <taxon>Embryophyta</taxon>
        <taxon>Tracheophyta</taxon>
        <taxon>Spermatophyta</taxon>
        <taxon>Magnoliopsida</taxon>
        <taxon>Liliopsida</taxon>
        <taxon>Poales</taxon>
        <taxon>Poaceae</taxon>
        <taxon>PACMAD clade</taxon>
        <taxon>Panicoideae</taxon>
        <taxon>Panicodae</taxon>
        <taxon>Paniceae</taxon>
        <taxon>Melinidinae</taxon>
        <taxon>Urochloa</taxon>
    </lineage>
</organism>
<feature type="domain" description="NB-ARC" evidence="1">
    <location>
        <begin position="170"/>
        <end position="329"/>
    </location>
</feature>
<dbReference type="AlphaFoldDB" id="A0ABC9FKL2"/>
<dbReference type="Proteomes" id="UP001497457">
    <property type="component" value="Chromosome 6rd"/>
</dbReference>
<dbReference type="InterPro" id="IPR002182">
    <property type="entry name" value="NB-ARC"/>
</dbReference>
<dbReference type="PANTHER" id="PTHR33377:SF92">
    <property type="entry name" value="NB-ARC DOMAIN-CONTAINING PROTEIN"/>
    <property type="match status" value="1"/>
</dbReference>
<dbReference type="Gene3D" id="3.40.50.300">
    <property type="entry name" value="P-loop containing nucleotide triphosphate hydrolases"/>
    <property type="match status" value="1"/>
</dbReference>
<keyword evidence="3" id="KW-1185">Reference proteome</keyword>
<dbReference type="InterPro" id="IPR027417">
    <property type="entry name" value="P-loop_NTPase"/>
</dbReference>
<reference evidence="2 3" key="2">
    <citation type="submission" date="2024-10" db="EMBL/GenBank/DDBJ databases">
        <authorList>
            <person name="Ryan C."/>
        </authorList>
    </citation>
    <scope>NUCLEOTIDE SEQUENCE [LARGE SCALE GENOMIC DNA]</scope>
</reference>
<evidence type="ECO:0000313" key="3">
    <source>
        <dbReference type="Proteomes" id="UP001497457"/>
    </source>
</evidence>
<dbReference type="EMBL" id="OZ075116">
    <property type="protein sequence ID" value="CAL5077318.1"/>
    <property type="molecule type" value="Genomic_DNA"/>
</dbReference>